<feature type="chain" id="PRO_5046125854" description="Type 1 periplasmic binding fold superfamily protein" evidence="1">
    <location>
        <begin position="25"/>
        <end position="185"/>
    </location>
</feature>
<dbReference type="EMBL" id="JBHTLD010000031">
    <property type="protein sequence ID" value="MFD1185660.1"/>
    <property type="molecule type" value="Genomic_DNA"/>
</dbReference>
<protein>
    <recommendedName>
        <fullName evidence="4">Type 1 periplasmic binding fold superfamily protein</fullName>
    </recommendedName>
</protein>
<evidence type="ECO:0000313" key="3">
    <source>
        <dbReference type="Proteomes" id="UP001597094"/>
    </source>
</evidence>
<dbReference type="PROSITE" id="PS51257">
    <property type="entry name" value="PROKAR_LIPOPROTEIN"/>
    <property type="match status" value="1"/>
</dbReference>
<comment type="caution">
    <text evidence="2">The sequence shown here is derived from an EMBL/GenBank/DDBJ whole genome shotgun (WGS) entry which is preliminary data.</text>
</comment>
<organism evidence="2 3">
    <name type="scientific">Pontibacter rugosus</name>
    <dbReference type="NCBI Taxonomy" id="1745966"/>
    <lineage>
        <taxon>Bacteria</taxon>
        <taxon>Pseudomonadati</taxon>
        <taxon>Bacteroidota</taxon>
        <taxon>Cytophagia</taxon>
        <taxon>Cytophagales</taxon>
        <taxon>Hymenobacteraceae</taxon>
        <taxon>Pontibacter</taxon>
    </lineage>
</organism>
<dbReference type="Proteomes" id="UP001597094">
    <property type="component" value="Unassembled WGS sequence"/>
</dbReference>
<gene>
    <name evidence="2" type="ORF">ACFQ2O_05520</name>
</gene>
<dbReference type="RefSeq" id="WP_377523639.1">
    <property type="nucleotide sequence ID" value="NZ_JBHTLD010000031.1"/>
</dbReference>
<evidence type="ECO:0000313" key="2">
    <source>
        <dbReference type="EMBL" id="MFD1185660.1"/>
    </source>
</evidence>
<reference evidence="3" key="1">
    <citation type="journal article" date="2019" name="Int. J. Syst. Evol. Microbiol.">
        <title>The Global Catalogue of Microorganisms (GCM) 10K type strain sequencing project: providing services to taxonomists for standard genome sequencing and annotation.</title>
        <authorList>
            <consortium name="The Broad Institute Genomics Platform"/>
            <consortium name="The Broad Institute Genome Sequencing Center for Infectious Disease"/>
            <person name="Wu L."/>
            <person name="Ma J."/>
        </authorList>
    </citation>
    <scope>NUCLEOTIDE SEQUENCE [LARGE SCALE GENOMIC DNA]</scope>
    <source>
        <strain evidence="3">JCM 31319</strain>
    </source>
</reference>
<evidence type="ECO:0008006" key="4">
    <source>
        <dbReference type="Google" id="ProtNLM"/>
    </source>
</evidence>
<proteinExistence type="predicted"/>
<accession>A0ABW3SQ49</accession>
<keyword evidence="1" id="KW-0732">Signal</keyword>
<feature type="signal peptide" evidence="1">
    <location>
        <begin position="1"/>
        <end position="24"/>
    </location>
</feature>
<evidence type="ECO:0000256" key="1">
    <source>
        <dbReference type="SAM" id="SignalP"/>
    </source>
</evidence>
<sequence>MKKLFRPYLAAFLLGSLLFTTACSDDDPEPVEEGEMITSMTISLVSQGKAPQPVTATYSDIDGPGGNAPVVGPLNLTAGTTYDAVITFSDDRSGGAGDITPEIRQEGVDHEVFFVANPTTLLSTTKTDTDANGRPIGLTATVTTTNAGTGTLTVTLKHQPGLKGATSDANKGETDVQATFPVTIQ</sequence>
<keyword evidence="3" id="KW-1185">Reference proteome</keyword>
<name>A0ABW3SQ49_9BACT</name>